<dbReference type="Proteomes" id="UP001209878">
    <property type="component" value="Unassembled WGS sequence"/>
</dbReference>
<organism evidence="2 3">
    <name type="scientific">Ridgeia piscesae</name>
    <name type="common">Tubeworm</name>
    <dbReference type="NCBI Taxonomy" id="27915"/>
    <lineage>
        <taxon>Eukaryota</taxon>
        <taxon>Metazoa</taxon>
        <taxon>Spiralia</taxon>
        <taxon>Lophotrochozoa</taxon>
        <taxon>Annelida</taxon>
        <taxon>Polychaeta</taxon>
        <taxon>Sedentaria</taxon>
        <taxon>Canalipalpata</taxon>
        <taxon>Sabellida</taxon>
        <taxon>Siboglinidae</taxon>
        <taxon>Ridgeia</taxon>
    </lineage>
</organism>
<feature type="compositionally biased region" description="Basic residues" evidence="1">
    <location>
        <begin position="153"/>
        <end position="162"/>
    </location>
</feature>
<evidence type="ECO:0000313" key="3">
    <source>
        <dbReference type="Proteomes" id="UP001209878"/>
    </source>
</evidence>
<keyword evidence="3" id="KW-1185">Reference proteome</keyword>
<accession>A0AAD9K2A8</accession>
<proteinExistence type="predicted"/>
<evidence type="ECO:0000313" key="2">
    <source>
        <dbReference type="EMBL" id="KAK2163040.1"/>
    </source>
</evidence>
<sequence>MSTPLSICCDIGSLSSRRSATCPPRCCDVRPPLPAIPRQLAERDVEEATSEVTPGMYDGAWQSTPWADPAGFTHSTQSGWSRVVHCLNCAVNSEILARLAPSDHQLPSLVDENQLCGWNPEDSECLRHACAGDCFREDPDSTHDKVGSPPPTKPKRNRRRRLPPSSREQKGYPFHHHKDLHVCSLTLESYPFHHHKDLHVCSLTLESYPFHHHKDLHVCSLKLESYPFHHHKDLYVCSLKLESYPFHHHKDLHVCSLKLESN</sequence>
<gene>
    <name evidence="2" type="ORF">NP493_1487g00003</name>
</gene>
<comment type="caution">
    <text evidence="2">The sequence shown here is derived from an EMBL/GenBank/DDBJ whole genome shotgun (WGS) entry which is preliminary data.</text>
</comment>
<feature type="region of interest" description="Disordered" evidence="1">
    <location>
        <begin position="139"/>
        <end position="172"/>
    </location>
</feature>
<name>A0AAD9K2A8_RIDPI</name>
<evidence type="ECO:0000256" key="1">
    <source>
        <dbReference type="SAM" id="MobiDB-lite"/>
    </source>
</evidence>
<dbReference type="EMBL" id="JAODUO010001486">
    <property type="protein sequence ID" value="KAK2163040.1"/>
    <property type="molecule type" value="Genomic_DNA"/>
</dbReference>
<dbReference type="AlphaFoldDB" id="A0AAD9K2A8"/>
<reference evidence="2" key="1">
    <citation type="journal article" date="2023" name="Mol. Biol. Evol.">
        <title>Third-Generation Sequencing Reveals the Adaptive Role of the Epigenome in Three Deep-Sea Polychaetes.</title>
        <authorList>
            <person name="Perez M."/>
            <person name="Aroh O."/>
            <person name="Sun Y."/>
            <person name="Lan Y."/>
            <person name="Juniper S.K."/>
            <person name="Young C.R."/>
            <person name="Angers B."/>
            <person name="Qian P.Y."/>
        </authorList>
    </citation>
    <scope>NUCLEOTIDE SEQUENCE</scope>
    <source>
        <strain evidence="2">R07B-5</strain>
    </source>
</reference>
<protein>
    <submittedName>
        <fullName evidence="2">Uncharacterized protein</fullName>
    </submittedName>
</protein>